<sequence length="304" mass="33473">MSDTPAAPLPVRGHDDRDRRFAHPTADALADRVRGLDDGSLEWIVVQRVPDLPHDCIQAAGDEGSGRVEVSFRVGDEPWMEASLDVEAAAAVFVAWARNETGWEGAHPWEPAEWWHPEPVPAPAPETAAETTVLAARYLSEGYLSFDEMVRSLVDMSEADPPITKAQAREILAPMWRERVAEQAAWGETDCDRLAEAFAAISRGGIVAREHFACCQNCGTTEIWAEAGPEDRGYVFFHMQDTETAGDGVLYLAYGSRSNDPDDTVAIGREVIAALEAHGFQTSWDGSAKTRLQITDLEWRKRLG</sequence>
<organism evidence="3 4">
    <name type="scientific">Glycomyces niveus</name>
    <dbReference type="NCBI Taxonomy" id="2820287"/>
    <lineage>
        <taxon>Bacteria</taxon>
        <taxon>Bacillati</taxon>
        <taxon>Actinomycetota</taxon>
        <taxon>Actinomycetes</taxon>
        <taxon>Glycomycetales</taxon>
        <taxon>Glycomycetaceae</taxon>
        <taxon>Glycomyces</taxon>
    </lineage>
</organism>
<dbReference type="Pfam" id="PF21831">
    <property type="entry name" value="DUF6891"/>
    <property type="match status" value="1"/>
</dbReference>
<dbReference type="InterPro" id="IPR054186">
    <property type="entry name" value="DUF6891"/>
</dbReference>
<proteinExistence type="predicted"/>
<feature type="compositionally biased region" description="Basic and acidic residues" evidence="1">
    <location>
        <begin position="12"/>
        <end position="21"/>
    </location>
</feature>
<dbReference type="EMBL" id="JAGFNP010000007">
    <property type="protein sequence ID" value="MBO3734089.1"/>
    <property type="molecule type" value="Genomic_DNA"/>
</dbReference>
<evidence type="ECO:0000313" key="4">
    <source>
        <dbReference type="Proteomes" id="UP000681341"/>
    </source>
</evidence>
<feature type="region of interest" description="Disordered" evidence="1">
    <location>
        <begin position="1"/>
        <end position="23"/>
    </location>
</feature>
<name>A0ABS3U5M9_9ACTN</name>
<evidence type="ECO:0000313" key="3">
    <source>
        <dbReference type="EMBL" id="MBO3734089.1"/>
    </source>
</evidence>
<protein>
    <recommendedName>
        <fullName evidence="2">DUF6891 domain-containing protein</fullName>
    </recommendedName>
</protein>
<evidence type="ECO:0000256" key="1">
    <source>
        <dbReference type="SAM" id="MobiDB-lite"/>
    </source>
</evidence>
<accession>A0ABS3U5M9</accession>
<evidence type="ECO:0000259" key="2">
    <source>
        <dbReference type="Pfam" id="PF21831"/>
    </source>
</evidence>
<dbReference type="RefSeq" id="WP_208497117.1">
    <property type="nucleotide sequence ID" value="NZ_JAGFNP010000007.1"/>
</dbReference>
<gene>
    <name evidence="3" type="ORF">J5V16_14775</name>
</gene>
<dbReference type="Proteomes" id="UP000681341">
    <property type="component" value="Unassembled WGS sequence"/>
</dbReference>
<reference evidence="3 4" key="1">
    <citation type="submission" date="2021-03" db="EMBL/GenBank/DDBJ databases">
        <title>Glycomyces sp. nov., a novel actinomycete isolated from soil.</title>
        <authorList>
            <person name="Yang X."/>
            <person name="Xu X."/>
        </authorList>
    </citation>
    <scope>NUCLEOTIDE SEQUENCE [LARGE SCALE GENOMIC DNA]</scope>
    <source>
        <strain evidence="3 4">NEAU-S30</strain>
    </source>
</reference>
<keyword evidence="4" id="KW-1185">Reference proteome</keyword>
<comment type="caution">
    <text evidence="3">The sequence shown here is derived from an EMBL/GenBank/DDBJ whole genome shotgun (WGS) entry which is preliminary data.</text>
</comment>
<feature type="domain" description="DUF6891" evidence="2">
    <location>
        <begin position="129"/>
        <end position="303"/>
    </location>
</feature>